<organism evidence="2">
    <name type="scientific">marine sediment metagenome</name>
    <dbReference type="NCBI Taxonomy" id="412755"/>
    <lineage>
        <taxon>unclassified sequences</taxon>
        <taxon>metagenomes</taxon>
        <taxon>ecological metagenomes</taxon>
    </lineage>
</organism>
<feature type="compositionally biased region" description="Basic and acidic residues" evidence="1">
    <location>
        <begin position="13"/>
        <end position="31"/>
    </location>
</feature>
<gene>
    <name evidence="2" type="ORF">LCGC14_0422730</name>
</gene>
<feature type="region of interest" description="Disordered" evidence="1">
    <location>
        <begin position="1"/>
        <end position="31"/>
    </location>
</feature>
<dbReference type="EMBL" id="LAZR01000387">
    <property type="protein sequence ID" value="KKN71230.1"/>
    <property type="molecule type" value="Genomic_DNA"/>
</dbReference>
<reference evidence="2" key="1">
    <citation type="journal article" date="2015" name="Nature">
        <title>Complex archaea that bridge the gap between prokaryotes and eukaryotes.</title>
        <authorList>
            <person name="Spang A."/>
            <person name="Saw J.H."/>
            <person name="Jorgensen S.L."/>
            <person name="Zaremba-Niedzwiedzka K."/>
            <person name="Martijn J."/>
            <person name="Lind A.E."/>
            <person name="van Eijk R."/>
            <person name="Schleper C."/>
            <person name="Guy L."/>
            <person name="Ettema T.J."/>
        </authorList>
    </citation>
    <scope>NUCLEOTIDE SEQUENCE</scope>
</reference>
<comment type="caution">
    <text evidence="2">The sequence shown here is derived from an EMBL/GenBank/DDBJ whole genome shotgun (WGS) entry which is preliminary data.</text>
</comment>
<evidence type="ECO:0000313" key="2">
    <source>
        <dbReference type="EMBL" id="KKN71230.1"/>
    </source>
</evidence>
<protein>
    <submittedName>
        <fullName evidence="2">Uncharacterized protein</fullName>
    </submittedName>
</protein>
<dbReference type="AlphaFoldDB" id="A0A0F9SQC0"/>
<proteinExistence type="predicted"/>
<accession>A0A0F9SQC0</accession>
<evidence type="ECO:0000256" key="1">
    <source>
        <dbReference type="SAM" id="MobiDB-lite"/>
    </source>
</evidence>
<name>A0A0F9SQC0_9ZZZZ</name>
<sequence>MNHGHQFDIALSAEHKAEQERKQAEREAREKLEAAAPDLLAALENFPVKLESQTYQQFYNCCVSWIRIDRQTAIEKAK</sequence>